<dbReference type="CDD" id="cd00616">
    <property type="entry name" value="AHBA_syn"/>
    <property type="match status" value="1"/>
</dbReference>
<evidence type="ECO:0000313" key="4">
    <source>
        <dbReference type="Proteomes" id="UP001575105"/>
    </source>
</evidence>
<organism evidence="3 4">
    <name type="scientific">Natronomicrosphaera hydrolytica</name>
    <dbReference type="NCBI Taxonomy" id="3242702"/>
    <lineage>
        <taxon>Bacteria</taxon>
        <taxon>Pseudomonadati</taxon>
        <taxon>Planctomycetota</taxon>
        <taxon>Phycisphaerae</taxon>
        <taxon>Phycisphaerales</taxon>
        <taxon>Phycisphaeraceae</taxon>
        <taxon>Natronomicrosphaera</taxon>
    </lineage>
</organism>
<dbReference type="InterPro" id="IPR015421">
    <property type="entry name" value="PyrdxlP-dep_Trfase_major"/>
</dbReference>
<dbReference type="Gene3D" id="3.40.640.10">
    <property type="entry name" value="Type I PLP-dependent aspartate aminotransferase-like (Major domain)"/>
    <property type="match status" value="1"/>
</dbReference>
<dbReference type="Proteomes" id="UP001575105">
    <property type="component" value="Unassembled WGS sequence"/>
</dbReference>
<dbReference type="GO" id="GO:0008483">
    <property type="term" value="F:transaminase activity"/>
    <property type="evidence" value="ECO:0007669"/>
    <property type="project" value="UniProtKB-KW"/>
</dbReference>
<keyword evidence="3" id="KW-0032">Aminotransferase</keyword>
<dbReference type="RefSeq" id="WP_425346427.1">
    <property type="nucleotide sequence ID" value="NZ_JBGUBD010000009.1"/>
</dbReference>
<dbReference type="InterPro" id="IPR015422">
    <property type="entry name" value="PyrdxlP-dep_Trfase_small"/>
</dbReference>
<dbReference type="EMBL" id="JBGUBD010000009">
    <property type="protein sequence ID" value="MFA9479507.1"/>
    <property type="molecule type" value="Genomic_DNA"/>
</dbReference>
<keyword evidence="3" id="KW-0808">Transferase</keyword>
<evidence type="ECO:0000313" key="3">
    <source>
        <dbReference type="EMBL" id="MFA9479507.1"/>
    </source>
</evidence>
<comment type="similarity">
    <text evidence="1 2">Belongs to the DegT/DnrJ/EryC1 family.</text>
</comment>
<comment type="caution">
    <text evidence="3">The sequence shown here is derived from an EMBL/GenBank/DDBJ whole genome shotgun (WGS) entry which is preliminary data.</text>
</comment>
<keyword evidence="2" id="KW-0663">Pyridoxal phosphate</keyword>
<gene>
    <name evidence="3" type="ORF">ACERK3_14555</name>
</gene>
<evidence type="ECO:0000256" key="2">
    <source>
        <dbReference type="RuleBase" id="RU004508"/>
    </source>
</evidence>
<protein>
    <submittedName>
        <fullName evidence="3">DegT/DnrJ/EryC1/StrS family aminotransferase</fullName>
    </submittedName>
</protein>
<dbReference type="PANTHER" id="PTHR30244:SF34">
    <property type="entry name" value="DTDP-4-AMINO-4,6-DIDEOXYGALACTOSE TRANSAMINASE"/>
    <property type="match status" value="1"/>
</dbReference>
<dbReference type="InterPro" id="IPR000653">
    <property type="entry name" value="DegT/StrS_aminotransferase"/>
</dbReference>
<dbReference type="PANTHER" id="PTHR30244">
    <property type="entry name" value="TRANSAMINASE"/>
    <property type="match status" value="1"/>
</dbReference>
<dbReference type="PIRSF" id="PIRSF000390">
    <property type="entry name" value="PLP_StrS"/>
    <property type="match status" value="1"/>
</dbReference>
<evidence type="ECO:0000256" key="1">
    <source>
        <dbReference type="ARBA" id="ARBA00037999"/>
    </source>
</evidence>
<keyword evidence="4" id="KW-1185">Reference proteome</keyword>
<accession>A0ABV4U7C6</accession>
<sequence>MTSTTAARAATGAKGLAIQGAEPALPPSEGDERLFHWPIVTAEDEQAVLDVMRAGTMSGTSITKQFEAEYATWQGSRHALCTCNGTAGLTAAMWACGVGVGDEIICPTITYWASASPALMLGATVNFADIDAKTLCIDPNDIEHRIGPRTRAIVVVNYAGHPADYDRIMPLARKHGLKVIEDNSHAQGSMYKGKMCGSLGDIAAASLMAGKAFPIGEGGIITTDDPKLYERCVAFGHYERTGVASNYNPVDQQVHDEGLLRFKGLPMGAAKHRLNQMCAAMGRVQLKSYPARIVEIQKAINRFWDLLDGVPGLRPHRIDEPNSSMGGWYFARGLYTPEELGGLSAERFCEAVRAEGVKDCAPVLNRLLHTHAYFHEADVFGHGKPTAVAFGQRDVRQGPGTLPVAEQMAGRVVDVPWFKHDDAARIEQYAAAYRKVAEHAHELLEADKAAQGAAG</sequence>
<dbReference type="Gene3D" id="3.90.1150.10">
    <property type="entry name" value="Aspartate Aminotransferase, domain 1"/>
    <property type="match status" value="1"/>
</dbReference>
<dbReference type="SUPFAM" id="SSF53383">
    <property type="entry name" value="PLP-dependent transferases"/>
    <property type="match status" value="1"/>
</dbReference>
<proteinExistence type="inferred from homology"/>
<name>A0ABV4U7C6_9BACT</name>
<dbReference type="InterPro" id="IPR015424">
    <property type="entry name" value="PyrdxlP-dep_Trfase"/>
</dbReference>
<dbReference type="Pfam" id="PF01041">
    <property type="entry name" value="DegT_DnrJ_EryC1"/>
    <property type="match status" value="1"/>
</dbReference>
<reference evidence="3 4" key="1">
    <citation type="submission" date="2024-08" db="EMBL/GenBank/DDBJ databases">
        <title>Whole-genome sequencing of halo(alkali)philic microorganisms from hypersaline lakes.</title>
        <authorList>
            <person name="Sorokin D.Y."/>
            <person name="Merkel A.Y."/>
            <person name="Messina E."/>
            <person name="Yakimov M."/>
        </authorList>
    </citation>
    <scope>NUCLEOTIDE SEQUENCE [LARGE SCALE GENOMIC DNA]</scope>
    <source>
        <strain evidence="3 4">AB-hyl4</strain>
    </source>
</reference>